<protein>
    <recommendedName>
        <fullName evidence="3">Disease resistance protein</fullName>
    </recommendedName>
</protein>
<dbReference type="Proteomes" id="UP000236291">
    <property type="component" value="Unassembled WGS sequence"/>
</dbReference>
<dbReference type="Gene3D" id="3.40.50.300">
    <property type="entry name" value="P-loop containing nucleotide triphosphate hydrolases"/>
    <property type="match status" value="1"/>
</dbReference>
<organism evidence="1 2">
    <name type="scientific">Trifolium pratense</name>
    <name type="common">Red clover</name>
    <dbReference type="NCBI Taxonomy" id="57577"/>
    <lineage>
        <taxon>Eukaryota</taxon>
        <taxon>Viridiplantae</taxon>
        <taxon>Streptophyta</taxon>
        <taxon>Embryophyta</taxon>
        <taxon>Tracheophyta</taxon>
        <taxon>Spermatophyta</taxon>
        <taxon>Magnoliopsida</taxon>
        <taxon>eudicotyledons</taxon>
        <taxon>Gunneridae</taxon>
        <taxon>Pentapetalae</taxon>
        <taxon>rosids</taxon>
        <taxon>fabids</taxon>
        <taxon>Fabales</taxon>
        <taxon>Fabaceae</taxon>
        <taxon>Papilionoideae</taxon>
        <taxon>50 kb inversion clade</taxon>
        <taxon>NPAAA clade</taxon>
        <taxon>Hologalegina</taxon>
        <taxon>IRL clade</taxon>
        <taxon>Trifolieae</taxon>
        <taxon>Trifolium</taxon>
    </lineage>
</organism>
<proteinExistence type="predicted"/>
<evidence type="ECO:0008006" key="3">
    <source>
        <dbReference type="Google" id="ProtNLM"/>
    </source>
</evidence>
<evidence type="ECO:0000313" key="1">
    <source>
        <dbReference type="EMBL" id="PNX55833.1"/>
    </source>
</evidence>
<name>A0A2K3JP75_TRIPR</name>
<evidence type="ECO:0000313" key="2">
    <source>
        <dbReference type="Proteomes" id="UP000236291"/>
    </source>
</evidence>
<accession>A0A2K3JP75</accession>
<comment type="caution">
    <text evidence="1">The sequence shown here is derived from an EMBL/GenBank/DDBJ whole genome shotgun (WGS) entry which is preliminary data.</text>
</comment>
<dbReference type="AlphaFoldDB" id="A0A2K3JP75"/>
<gene>
    <name evidence="1" type="ORF">L195_g049464</name>
</gene>
<dbReference type="SUPFAM" id="SSF52540">
    <property type="entry name" value="P-loop containing nucleoside triphosphate hydrolases"/>
    <property type="match status" value="1"/>
</dbReference>
<reference evidence="1 2" key="1">
    <citation type="journal article" date="2014" name="Am. J. Bot.">
        <title>Genome assembly and annotation for red clover (Trifolium pratense; Fabaceae).</title>
        <authorList>
            <person name="Istvanek J."/>
            <person name="Jaros M."/>
            <person name="Krenek A."/>
            <person name="Repkova J."/>
        </authorList>
    </citation>
    <scope>NUCLEOTIDE SEQUENCE [LARGE SCALE GENOMIC DNA]</scope>
    <source>
        <strain evidence="2">cv. Tatra</strain>
        <tissue evidence="1">Young leaves</tissue>
    </source>
</reference>
<sequence>GELGGVSNSSSISIGTAPTTSSVVVYESCIYGRDNDIEKLKKLVLSEDANDHPGDCNLRMVSIAGMGGIGKTTLGKLLYNARRS</sequence>
<reference evidence="1 2" key="2">
    <citation type="journal article" date="2017" name="Front. Plant Sci.">
        <title>Gene Classification and Mining of Molecular Markers Useful in Red Clover (Trifolium pratense) Breeding.</title>
        <authorList>
            <person name="Istvanek J."/>
            <person name="Dluhosova J."/>
            <person name="Dluhos P."/>
            <person name="Patkova L."/>
            <person name="Nedelnik J."/>
            <person name="Repkova J."/>
        </authorList>
    </citation>
    <scope>NUCLEOTIDE SEQUENCE [LARGE SCALE GENOMIC DNA]</scope>
    <source>
        <strain evidence="2">cv. Tatra</strain>
        <tissue evidence="1">Young leaves</tissue>
    </source>
</reference>
<dbReference type="EMBL" id="ASHM01073003">
    <property type="protein sequence ID" value="PNX55833.1"/>
    <property type="molecule type" value="Genomic_DNA"/>
</dbReference>
<dbReference type="InterPro" id="IPR027417">
    <property type="entry name" value="P-loop_NTPase"/>
</dbReference>
<feature type="non-terminal residue" evidence="1">
    <location>
        <position position="1"/>
    </location>
</feature>
<dbReference type="STRING" id="57577.A0A2K3JP75"/>